<evidence type="ECO:0000313" key="4">
    <source>
        <dbReference type="Ensembl" id="ENSSRHP00000041220.1"/>
    </source>
</evidence>
<evidence type="ECO:0000256" key="2">
    <source>
        <dbReference type="SAM" id="MobiDB-lite"/>
    </source>
</evidence>
<comment type="similarity">
    <text evidence="1">Belongs to the FAM83 family.</text>
</comment>
<dbReference type="InterPro" id="IPR012461">
    <property type="entry name" value="SACK1"/>
</dbReference>
<dbReference type="GO" id="GO:0019901">
    <property type="term" value="F:protein kinase binding"/>
    <property type="evidence" value="ECO:0007669"/>
    <property type="project" value="TreeGrafter"/>
</dbReference>
<reference evidence="4" key="2">
    <citation type="submission" date="2025-09" db="UniProtKB">
        <authorList>
            <consortium name="Ensembl"/>
        </authorList>
    </citation>
    <scope>IDENTIFICATION</scope>
</reference>
<accession>A0A673IQJ2</accession>
<keyword evidence="5" id="KW-1185">Reference proteome</keyword>
<evidence type="ECO:0000256" key="1">
    <source>
        <dbReference type="ARBA" id="ARBA00006937"/>
    </source>
</evidence>
<name>A0A673IQJ2_9TELE</name>
<proteinExistence type="inferred from homology"/>
<protein>
    <recommendedName>
        <fullName evidence="3">Scaffolding anchor of CK1 domain-containing protein</fullName>
    </recommendedName>
</protein>
<dbReference type="SUPFAM" id="SSF56024">
    <property type="entry name" value="Phospholipase D/nuclease"/>
    <property type="match status" value="1"/>
</dbReference>
<dbReference type="GO" id="GO:0007165">
    <property type="term" value="P:signal transduction"/>
    <property type="evidence" value="ECO:0007669"/>
    <property type="project" value="TreeGrafter"/>
</dbReference>
<dbReference type="InterPro" id="IPR050944">
    <property type="entry name" value="FAM83"/>
</dbReference>
<reference evidence="4" key="1">
    <citation type="submission" date="2025-08" db="UniProtKB">
        <authorList>
            <consortium name="Ensembl"/>
        </authorList>
    </citation>
    <scope>IDENTIFICATION</scope>
</reference>
<feature type="region of interest" description="Disordered" evidence="2">
    <location>
        <begin position="332"/>
        <end position="374"/>
    </location>
</feature>
<dbReference type="Ensembl" id="ENSSRHT00000042396.1">
    <property type="protein sequence ID" value="ENSSRHP00000041220.1"/>
    <property type="gene ID" value="ENSSRHG00000020941.1"/>
</dbReference>
<evidence type="ECO:0000259" key="3">
    <source>
        <dbReference type="Pfam" id="PF07894"/>
    </source>
</evidence>
<sequence>MALSQVQCLDDNHINLRTSESKPEFFYSEKQRQALETLIHEGRDAYEDYIKTHNIRCFLSDLELERILSTVEVYSPGSPDHTAELLLGDSDGEEISLQYWPDRSDRSIPQLDIGWPDRPSYRGVTRAQVYTQPPYEGQSHIKEVVRKMISQAQKVIAIVMDLFTDIDIFKDLLDASYKRKVSVYIMLETTGVKHFLRMCEKTETDFLRSIRGAEFFSRFSKRVCGSQSQKFMFIDGDKAVSGSYSFTWSASRLDRNLITVLTGQAVDTFDSLFQDMYVMSNGVCLSKINLSSEPEPEFLPKVVPTLLPSATTALKLINPKYTLVSNYCQEQHFQESDGSHQTNERDTSGATGSPGTAQPGKGEHDQLCADLARS</sequence>
<dbReference type="Proteomes" id="UP000472270">
    <property type="component" value="Unassembled WGS sequence"/>
</dbReference>
<dbReference type="Pfam" id="PF07894">
    <property type="entry name" value="SACK1"/>
    <property type="match status" value="1"/>
</dbReference>
<feature type="domain" description="Scaffolding anchor of CK1" evidence="3">
    <location>
        <begin position="17"/>
        <end position="281"/>
    </location>
</feature>
<feature type="compositionally biased region" description="Basic and acidic residues" evidence="2">
    <location>
        <begin position="361"/>
        <end position="374"/>
    </location>
</feature>
<dbReference type="PANTHER" id="PTHR16181">
    <property type="entry name" value="PROTEIN FAM83A-RELATED"/>
    <property type="match status" value="1"/>
</dbReference>
<evidence type="ECO:0000313" key="5">
    <source>
        <dbReference type="Proteomes" id="UP000472270"/>
    </source>
</evidence>
<organism evidence="4 5">
    <name type="scientific">Sinocyclocheilus rhinocerous</name>
    <dbReference type="NCBI Taxonomy" id="307959"/>
    <lineage>
        <taxon>Eukaryota</taxon>
        <taxon>Metazoa</taxon>
        <taxon>Chordata</taxon>
        <taxon>Craniata</taxon>
        <taxon>Vertebrata</taxon>
        <taxon>Euteleostomi</taxon>
        <taxon>Actinopterygii</taxon>
        <taxon>Neopterygii</taxon>
        <taxon>Teleostei</taxon>
        <taxon>Ostariophysi</taxon>
        <taxon>Cypriniformes</taxon>
        <taxon>Cyprinidae</taxon>
        <taxon>Cyprininae</taxon>
        <taxon>Sinocyclocheilus</taxon>
    </lineage>
</organism>
<dbReference type="AlphaFoldDB" id="A0A673IQJ2"/>
<dbReference type="PANTHER" id="PTHR16181:SF29">
    <property type="entry name" value="PROTEIN FAM83A-RELATED"/>
    <property type="match status" value="1"/>
</dbReference>
<dbReference type="Gene3D" id="3.30.870.10">
    <property type="entry name" value="Endonuclease Chain A"/>
    <property type="match status" value="1"/>
</dbReference>
<feature type="compositionally biased region" description="Basic and acidic residues" evidence="2">
    <location>
        <begin position="332"/>
        <end position="347"/>
    </location>
</feature>